<proteinExistence type="predicted"/>
<dbReference type="InterPro" id="IPR004365">
    <property type="entry name" value="NA-bd_OB_tRNA"/>
</dbReference>
<dbReference type="PANTHER" id="PTHR37294">
    <property type="entry name" value="3'-5' EXORIBONUCLEASE YHAM"/>
    <property type="match status" value="1"/>
</dbReference>
<dbReference type="SMART" id="SM00471">
    <property type="entry name" value="HDc"/>
    <property type="match status" value="1"/>
</dbReference>
<evidence type="ECO:0000259" key="3">
    <source>
        <dbReference type="PROSITE" id="PS51831"/>
    </source>
</evidence>
<dbReference type="Pfam" id="PF01336">
    <property type="entry name" value="tRNA_anti-codon"/>
    <property type="match status" value="1"/>
</dbReference>
<dbReference type="NCBIfam" id="TIGR00277">
    <property type="entry name" value="HDIG"/>
    <property type="match status" value="1"/>
</dbReference>
<comment type="caution">
    <text evidence="4">The sequence shown here is derived from an EMBL/GenBank/DDBJ whole genome shotgun (WGS) entry which is preliminary data.</text>
</comment>
<organism evidence="4">
    <name type="scientific">Desulfobacca acetoxidans</name>
    <dbReference type="NCBI Taxonomy" id="60893"/>
    <lineage>
        <taxon>Bacteria</taxon>
        <taxon>Pseudomonadati</taxon>
        <taxon>Thermodesulfobacteriota</taxon>
        <taxon>Desulfobaccia</taxon>
        <taxon>Desulfobaccales</taxon>
        <taxon>Desulfobaccaceae</taxon>
        <taxon>Desulfobacca</taxon>
    </lineage>
</organism>
<dbReference type="GO" id="GO:0031125">
    <property type="term" value="P:rRNA 3'-end processing"/>
    <property type="evidence" value="ECO:0007669"/>
    <property type="project" value="TreeGrafter"/>
</dbReference>
<dbReference type="EMBL" id="DTKJ01000015">
    <property type="protein sequence ID" value="HGZ10929.1"/>
    <property type="molecule type" value="Genomic_DNA"/>
</dbReference>
<protein>
    <submittedName>
        <fullName evidence="4">HD domain-containing protein</fullName>
    </submittedName>
</protein>
<sequence length="353" mass="39455">MTLTLSPGYDVQKSGGQVVAHQFIVDLKEGDQVKQCFILRQLEVRSTKDGKPFWSLLLGDRTGVIKARVWEEVIDRCPGPFNPGDVVAVTGQVTSFQQERQLIVSYLNTVEALRQLGRDPGCQVDLLIPTTPHDREQLWQELMDLVNSQLKDPLKTLTLNLLTAYQEKFLVCPAARSYHHPYLGGLLEHTWYVARHALQSLAVYPHLKADLVLAGAILHDLGKVKELAAPPAPDLTVSGQLLGHIVLGWEMVREAAREMNFPDPELLLQLEHIILSHHGSLEFGSPVPPKTPEALLVYYLDDLDAKLKMMAQHLESDGGRGEFTSYHRVLGRSLYRPPAPPPVDSENLPENEN</sequence>
<dbReference type="Gene3D" id="2.40.50.140">
    <property type="entry name" value="Nucleic acid-binding proteins"/>
    <property type="match status" value="1"/>
</dbReference>
<evidence type="ECO:0000256" key="2">
    <source>
        <dbReference type="SAM" id="MobiDB-lite"/>
    </source>
</evidence>
<keyword evidence="1" id="KW-0378">Hydrolase</keyword>
<name>A0A7C5AKS6_9BACT</name>
<dbReference type="AlphaFoldDB" id="A0A7C5AKS6"/>
<accession>A0A7C5AKS6</accession>
<evidence type="ECO:0000256" key="1">
    <source>
        <dbReference type="ARBA" id="ARBA00022801"/>
    </source>
</evidence>
<feature type="region of interest" description="Disordered" evidence="2">
    <location>
        <begin position="334"/>
        <end position="353"/>
    </location>
</feature>
<feature type="domain" description="HD" evidence="3">
    <location>
        <begin position="193"/>
        <end position="306"/>
    </location>
</feature>
<dbReference type="GO" id="GO:0016787">
    <property type="term" value="F:hydrolase activity"/>
    <property type="evidence" value="ECO:0007669"/>
    <property type="project" value="UniProtKB-KW"/>
</dbReference>
<dbReference type="GO" id="GO:0003676">
    <property type="term" value="F:nucleic acid binding"/>
    <property type="evidence" value="ECO:0007669"/>
    <property type="project" value="InterPro"/>
</dbReference>
<dbReference type="CDD" id="cd00077">
    <property type="entry name" value="HDc"/>
    <property type="match status" value="1"/>
</dbReference>
<dbReference type="PANTHER" id="PTHR37294:SF1">
    <property type="entry name" value="3'-5' EXORIBONUCLEASE YHAM"/>
    <property type="match status" value="1"/>
</dbReference>
<dbReference type="InterPro" id="IPR003607">
    <property type="entry name" value="HD/PDEase_dom"/>
</dbReference>
<dbReference type="InterPro" id="IPR006675">
    <property type="entry name" value="HDIG_dom"/>
</dbReference>
<evidence type="ECO:0000313" key="4">
    <source>
        <dbReference type="EMBL" id="HGZ10929.1"/>
    </source>
</evidence>
<gene>
    <name evidence="4" type="ORF">ENW48_01765</name>
</gene>
<dbReference type="InterPro" id="IPR012340">
    <property type="entry name" value="NA-bd_OB-fold"/>
</dbReference>
<dbReference type="InterPro" id="IPR050798">
    <property type="entry name" value="YhaM_exoribonuc/phosphodiest"/>
</dbReference>
<dbReference type="CDD" id="cd04492">
    <property type="entry name" value="YhaM_OBF_like"/>
    <property type="match status" value="1"/>
</dbReference>
<dbReference type="Gene3D" id="1.10.3210.10">
    <property type="entry name" value="Hypothetical protein af1432"/>
    <property type="match status" value="1"/>
</dbReference>
<dbReference type="SUPFAM" id="SSF50249">
    <property type="entry name" value="Nucleic acid-binding proteins"/>
    <property type="match status" value="1"/>
</dbReference>
<dbReference type="InterPro" id="IPR006674">
    <property type="entry name" value="HD_domain"/>
</dbReference>
<dbReference type="PROSITE" id="PS51831">
    <property type="entry name" value="HD"/>
    <property type="match status" value="1"/>
</dbReference>
<reference evidence="4" key="1">
    <citation type="journal article" date="2020" name="mSystems">
        <title>Genome- and Community-Level Interaction Insights into Carbon Utilization and Element Cycling Functions of Hydrothermarchaeota in Hydrothermal Sediment.</title>
        <authorList>
            <person name="Zhou Z."/>
            <person name="Liu Y."/>
            <person name="Xu W."/>
            <person name="Pan J."/>
            <person name="Luo Z.H."/>
            <person name="Li M."/>
        </authorList>
    </citation>
    <scope>NUCLEOTIDE SEQUENCE [LARGE SCALE GENOMIC DNA]</scope>
    <source>
        <strain evidence="4">SpSt-853</strain>
    </source>
</reference>
<dbReference type="SUPFAM" id="SSF109604">
    <property type="entry name" value="HD-domain/PDEase-like"/>
    <property type="match status" value="1"/>
</dbReference>
<dbReference type="Pfam" id="PF01966">
    <property type="entry name" value="HD"/>
    <property type="match status" value="1"/>
</dbReference>